<feature type="signal peptide" evidence="1">
    <location>
        <begin position="1"/>
        <end position="15"/>
    </location>
</feature>
<sequence length="171" mass="18795">MLATFLLCITQQADAIIFHSKSSEPALNRHGHPSTSSIGKPRDMFSISQRTRSRLALISFLKLPKIPILNEVIELPKIARDNGFVHLLIQINCLETVTRLNAPSAGLDVNALVRAIVRLQSAGETTIVRWIPRVENKLADAMAKLDATYDLNLFPAAPMSLLPYLVSAVSV</sequence>
<evidence type="ECO:0000259" key="2">
    <source>
        <dbReference type="Pfam" id="PF13456"/>
    </source>
</evidence>
<evidence type="ECO:0000256" key="1">
    <source>
        <dbReference type="SAM" id="SignalP"/>
    </source>
</evidence>
<accession>A0ABR2RE66</accession>
<keyword evidence="4" id="KW-1185">Reference proteome</keyword>
<dbReference type="Proteomes" id="UP001396334">
    <property type="component" value="Unassembled WGS sequence"/>
</dbReference>
<dbReference type="InterPro" id="IPR002156">
    <property type="entry name" value="RNaseH_domain"/>
</dbReference>
<comment type="caution">
    <text evidence="3">The sequence shown here is derived from an EMBL/GenBank/DDBJ whole genome shotgun (WGS) entry which is preliminary data.</text>
</comment>
<proteinExistence type="predicted"/>
<dbReference type="EMBL" id="JBBPBN010000023">
    <property type="protein sequence ID" value="KAK9011134.1"/>
    <property type="molecule type" value="Genomic_DNA"/>
</dbReference>
<feature type="chain" id="PRO_5046106128" description="RNase H type-1 domain-containing protein" evidence="1">
    <location>
        <begin position="16"/>
        <end position="171"/>
    </location>
</feature>
<protein>
    <recommendedName>
        <fullName evidence="2">RNase H type-1 domain-containing protein</fullName>
    </recommendedName>
</protein>
<organism evidence="3 4">
    <name type="scientific">Hibiscus sabdariffa</name>
    <name type="common">roselle</name>
    <dbReference type="NCBI Taxonomy" id="183260"/>
    <lineage>
        <taxon>Eukaryota</taxon>
        <taxon>Viridiplantae</taxon>
        <taxon>Streptophyta</taxon>
        <taxon>Embryophyta</taxon>
        <taxon>Tracheophyta</taxon>
        <taxon>Spermatophyta</taxon>
        <taxon>Magnoliopsida</taxon>
        <taxon>eudicotyledons</taxon>
        <taxon>Gunneridae</taxon>
        <taxon>Pentapetalae</taxon>
        <taxon>rosids</taxon>
        <taxon>malvids</taxon>
        <taxon>Malvales</taxon>
        <taxon>Malvaceae</taxon>
        <taxon>Malvoideae</taxon>
        <taxon>Hibiscus</taxon>
    </lineage>
</organism>
<evidence type="ECO:0000313" key="3">
    <source>
        <dbReference type="EMBL" id="KAK9011134.1"/>
    </source>
</evidence>
<evidence type="ECO:0000313" key="4">
    <source>
        <dbReference type="Proteomes" id="UP001396334"/>
    </source>
</evidence>
<feature type="domain" description="RNase H type-1" evidence="2">
    <location>
        <begin position="78"/>
        <end position="144"/>
    </location>
</feature>
<keyword evidence="1" id="KW-0732">Signal</keyword>
<name>A0ABR2RE66_9ROSI</name>
<gene>
    <name evidence="3" type="ORF">V6N11_043991</name>
</gene>
<reference evidence="3 4" key="1">
    <citation type="journal article" date="2024" name="G3 (Bethesda)">
        <title>Genome assembly of Hibiscus sabdariffa L. provides insights into metabolisms of medicinal natural products.</title>
        <authorList>
            <person name="Kim T."/>
        </authorList>
    </citation>
    <scope>NUCLEOTIDE SEQUENCE [LARGE SCALE GENOMIC DNA]</scope>
    <source>
        <strain evidence="3">TK-2024</strain>
        <tissue evidence="3">Old leaves</tissue>
    </source>
</reference>
<dbReference type="Pfam" id="PF13456">
    <property type="entry name" value="RVT_3"/>
    <property type="match status" value="1"/>
</dbReference>